<dbReference type="EMBL" id="CP048113">
    <property type="protein sequence ID" value="QHS63716.1"/>
    <property type="molecule type" value="Genomic_DNA"/>
</dbReference>
<keyword evidence="2" id="KW-1185">Reference proteome</keyword>
<dbReference type="Proteomes" id="UP000476411">
    <property type="component" value="Chromosome"/>
</dbReference>
<evidence type="ECO:0000313" key="1">
    <source>
        <dbReference type="EMBL" id="QHS63716.1"/>
    </source>
</evidence>
<gene>
    <name evidence="1" type="ORF">GWR21_30285</name>
</gene>
<dbReference type="KEGG" id="chih:GWR21_30285"/>
<accession>A0A6B9ZP57</accession>
<protein>
    <submittedName>
        <fullName evidence="1">Uncharacterized protein</fullName>
    </submittedName>
</protein>
<evidence type="ECO:0000313" key="2">
    <source>
        <dbReference type="Proteomes" id="UP000476411"/>
    </source>
</evidence>
<proteinExistence type="predicted"/>
<dbReference type="AlphaFoldDB" id="A0A6B9ZP57"/>
<reference evidence="1 2" key="1">
    <citation type="submission" date="2020-01" db="EMBL/GenBank/DDBJ databases">
        <title>Complete genome sequence of Chitinophaga sp. H33E-04 isolated from quinoa roots.</title>
        <authorList>
            <person name="Weon H.-Y."/>
            <person name="Lee S.A."/>
        </authorList>
    </citation>
    <scope>NUCLEOTIDE SEQUENCE [LARGE SCALE GENOMIC DNA]</scope>
    <source>
        <strain evidence="1 2">H33E-04</strain>
    </source>
</reference>
<sequence>MGLDLYHYTLTEKYEPAYNAFYYLEDLEVFPEIIHRNEHLINTIIEPATYFEIIIFDTEQQLQLYQESNDVPEHKVALIYKTFMLNTDISKIEKRYSLDPDDTYTFSTQRKFEHPGMLTTANFSYTAISYAMTYEKRKIIYYKEIGYQRKGVKGSFYDDFRNDGSYFSRKDVIRLFGHLDDSNNEDYKWRAENFQQNFLDNFVEGHSILHISW</sequence>
<organism evidence="1 2">
    <name type="scientific">Chitinophaga agri</name>
    <dbReference type="NCBI Taxonomy" id="2703787"/>
    <lineage>
        <taxon>Bacteria</taxon>
        <taxon>Pseudomonadati</taxon>
        <taxon>Bacteroidota</taxon>
        <taxon>Chitinophagia</taxon>
        <taxon>Chitinophagales</taxon>
        <taxon>Chitinophagaceae</taxon>
        <taxon>Chitinophaga</taxon>
    </lineage>
</organism>
<dbReference type="RefSeq" id="WP_162335432.1">
    <property type="nucleotide sequence ID" value="NZ_CP048113.1"/>
</dbReference>
<name>A0A6B9ZP57_9BACT</name>